<dbReference type="GO" id="GO:0009307">
    <property type="term" value="P:DNA restriction-modification system"/>
    <property type="evidence" value="ECO:0007669"/>
    <property type="project" value="UniProtKB-KW"/>
</dbReference>
<accession>A0A2T4UEC4</accession>
<dbReference type="SUPFAM" id="SSF116734">
    <property type="entry name" value="DNA methylase specificity domain"/>
    <property type="match status" value="2"/>
</dbReference>
<evidence type="ECO:0000256" key="1">
    <source>
        <dbReference type="ARBA" id="ARBA00010923"/>
    </source>
</evidence>
<reference evidence="5 6" key="1">
    <citation type="submission" date="2018-03" db="EMBL/GenBank/DDBJ databases">
        <title>Aquarubrobacter algicola gen. nov., sp. nov., a novel actinobacterium isolated from shallow eutrophic lake during the end of cyanobacterial harmful algal blooms.</title>
        <authorList>
            <person name="Chun S.J."/>
        </authorList>
    </citation>
    <scope>NUCLEOTIDE SEQUENCE [LARGE SCALE GENOMIC DNA]</scope>
    <source>
        <strain evidence="5 6">Seoho-28</strain>
    </source>
</reference>
<keyword evidence="6" id="KW-1185">Reference proteome</keyword>
<dbReference type="EMBL" id="PYYB01000002">
    <property type="protein sequence ID" value="PTL56139.1"/>
    <property type="molecule type" value="Genomic_DNA"/>
</dbReference>
<dbReference type="OrthoDB" id="3197085at2"/>
<dbReference type="InterPro" id="IPR044946">
    <property type="entry name" value="Restrct_endonuc_typeI_TRD_sf"/>
</dbReference>
<comment type="similarity">
    <text evidence="1">Belongs to the type-I restriction system S methylase family.</text>
</comment>
<dbReference type="Gene3D" id="3.90.220.20">
    <property type="entry name" value="DNA methylase specificity domains"/>
    <property type="match status" value="2"/>
</dbReference>
<evidence type="ECO:0000313" key="5">
    <source>
        <dbReference type="EMBL" id="PTL56139.1"/>
    </source>
</evidence>
<dbReference type="Proteomes" id="UP000240739">
    <property type="component" value="Unassembled WGS sequence"/>
</dbReference>
<dbReference type="InterPro" id="IPR000055">
    <property type="entry name" value="Restrct_endonuc_typeI_TRD"/>
</dbReference>
<gene>
    <name evidence="5" type="ORF">C7Y72_14185</name>
</gene>
<comment type="caution">
    <text evidence="5">The sequence shown here is derived from an EMBL/GenBank/DDBJ whole genome shotgun (WGS) entry which is preliminary data.</text>
</comment>
<proteinExistence type="inferred from homology"/>
<evidence type="ECO:0000259" key="4">
    <source>
        <dbReference type="Pfam" id="PF01420"/>
    </source>
</evidence>
<protein>
    <recommendedName>
        <fullName evidence="4">Type I restriction modification DNA specificity domain-containing protein</fullName>
    </recommendedName>
</protein>
<dbReference type="RefSeq" id="WP_107569858.1">
    <property type="nucleotide sequence ID" value="NZ_PYYB01000002.1"/>
</dbReference>
<feature type="domain" description="Type I restriction modification DNA specificity" evidence="4">
    <location>
        <begin position="9"/>
        <end position="160"/>
    </location>
</feature>
<evidence type="ECO:0000256" key="2">
    <source>
        <dbReference type="ARBA" id="ARBA00022747"/>
    </source>
</evidence>
<dbReference type="GO" id="GO:0003677">
    <property type="term" value="F:DNA binding"/>
    <property type="evidence" value="ECO:0007669"/>
    <property type="project" value="UniProtKB-KW"/>
</dbReference>
<keyword evidence="3" id="KW-0238">DNA-binding</keyword>
<keyword evidence="2" id="KW-0680">Restriction system</keyword>
<dbReference type="Pfam" id="PF01420">
    <property type="entry name" value="Methylase_S"/>
    <property type="match status" value="1"/>
</dbReference>
<sequence>MTFPELPLKRFGRIVGGATPSADERNWSGPVTWYTPTDVSAVHGGVLGDSGRTLTEEGAESCATVRIPAGSVVFTSRAPIGNVALTTRECTTNQGCKTLVPRADVDPRFVRYAGLVRLEHMRAAGTGTTFQEVSAERLGAVTFPFPDGASQNAIADFLDRECARLAEIWAEVESALKTVAEELRSSVDHRTAELRRVRLRFALKRIEQGWSPQCDNREAGPDEWGVLKLGCVNGGRFVDEHKALPLGVPPRAELEVAPGDVLMSRANTRDLVGSCALVERCRPRLMLSDLLYRLVVDSIMWEPSFVVAALNAHAVRGQIAAAAAGSAGSMPKLNHELVKNLTIPKCSVEEQREVLRRIEQDRERPARLGIELHALLEGVDAYRDSLITEAVTGKLDVSKMSEARMEENLQAVREGEAPEVLTS</sequence>
<dbReference type="PANTHER" id="PTHR30408">
    <property type="entry name" value="TYPE-1 RESTRICTION ENZYME ECOKI SPECIFICITY PROTEIN"/>
    <property type="match status" value="1"/>
</dbReference>
<name>A0A2T4UEC4_9ACTN</name>
<dbReference type="PANTHER" id="PTHR30408:SF13">
    <property type="entry name" value="TYPE I RESTRICTION ENZYME HINDI SPECIFICITY SUBUNIT"/>
    <property type="match status" value="1"/>
</dbReference>
<organism evidence="5 6">
    <name type="scientific">Paraconexibacter algicola</name>
    <dbReference type="NCBI Taxonomy" id="2133960"/>
    <lineage>
        <taxon>Bacteria</taxon>
        <taxon>Bacillati</taxon>
        <taxon>Actinomycetota</taxon>
        <taxon>Thermoleophilia</taxon>
        <taxon>Solirubrobacterales</taxon>
        <taxon>Paraconexibacteraceae</taxon>
        <taxon>Paraconexibacter</taxon>
    </lineage>
</organism>
<dbReference type="InterPro" id="IPR052021">
    <property type="entry name" value="Type-I_RS_S_subunit"/>
</dbReference>
<dbReference type="AlphaFoldDB" id="A0A2T4UEC4"/>
<evidence type="ECO:0000313" key="6">
    <source>
        <dbReference type="Proteomes" id="UP000240739"/>
    </source>
</evidence>
<evidence type="ECO:0000256" key="3">
    <source>
        <dbReference type="ARBA" id="ARBA00023125"/>
    </source>
</evidence>